<proteinExistence type="predicted"/>
<gene>
    <name evidence="3" type="ORF">ESZ26_18720</name>
    <name evidence="4" type="ORF">ESZ27_18555</name>
</gene>
<dbReference type="InterPro" id="IPR035965">
    <property type="entry name" value="PAS-like_dom_sf"/>
</dbReference>
<evidence type="ECO:0000313" key="3">
    <source>
        <dbReference type="EMBL" id="TWX53589.1"/>
    </source>
</evidence>
<dbReference type="InterPro" id="IPR029787">
    <property type="entry name" value="Nucleotide_cyclase"/>
</dbReference>
<dbReference type="InterPro" id="IPR000160">
    <property type="entry name" value="GGDEF_dom"/>
</dbReference>
<dbReference type="NCBIfam" id="TIGR00254">
    <property type="entry name" value="GGDEF"/>
    <property type="match status" value="1"/>
</dbReference>
<dbReference type="Pfam" id="PF00990">
    <property type="entry name" value="GGDEF"/>
    <property type="match status" value="1"/>
</dbReference>
<dbReference type="Gene3D" id="2.130.10.10">
    <property type="entry name" value="YVTN repeat-like/Quinoprotein amine dehydrogenase"/>
    <property type="match status" value="3"/>
</dbReference>
<evidence type="ECO:0000259" key="2">
    <source>
        <dbReference type="PROSITE" id="PS50887"/>
    </source>
</evidence>
<dbReference type="InterPro" id="IPR052163">
    <property type="entry name" value="DGC-Regulatory_Protein"/>
</dbReference>
<dbReference type="InterPro" id="IPR013783">
    <property type="entry name" value="Ig-like_fold"/>
</dbReference>
<dbReference type="Gene3D" id="2.60.40.10">
    <property type="entry name" value="Immunoglobulins"/>
    <property type="match status" value="1"/>
</dbReference>
<keyword evidence="1" id="KW-0472">Membrane</keyword>
<dbReference type="SUPFAM" id="SSF63829">
    <property type="entry name" value="Calcium-dependent phosphotriesterase"/>
    <property type="match status" value="2"/>
</dbReference>
<reference evidence="4 6" key="1">
    <citation type="submission" date="2019-07" db="EMBL/GenBank/DDBJ databases">
        <title>Genomes of sea-ice associated Colwellia species.</title>
        <authorList>
            <person name="Bowman J.P."/>
        </authorList>
    </citation>
    <scope>NUCLEOTIDE SEQUENCE [LARGE SCALE GENOMIC DNA]</scope>
    <source>
        <strain evidence="3 5">ACAM 607</strain>
        <strain evidence="4 6">IC036</strain>
    </source>
</reference>
<evidence type="ECO:0000313" key="4">
    <source>
        <dbReference type="EMBL" id="TWX62730.1"/>
    </source>
</evidence>
<dbReference type="SUPFAM" id="SSF55073">
    <property type="entry name" value="Nucleotide cyclase"/>
    <property type="match status" value="1"/>
</dbReference>
<evidence type="ECO:0000256" key="1">
    <source>
        <dbReference type="SAM" id="Phobius"/>
    </source>
</evidence>
<dbReference type="Gene3D" id="3.30.450.20">
    <property type="entry name" value="PAS domain"/>
    <property type="match status" value="2"/>
</dbReference>
<dbReference type="PANTHER" id="PTHR46663">
    <property type="entry name" value="DIGUANYLATE CYCLASE DGCT-RELATED"/>
    <property type="match status" value="1"/>
</dbReference>
<dbReference type="NCBIfam" id="TIGR00229">
    <property type="entry name" value="sensory_box"/>
    <property type="match status" value="1"/>
</dbReference>
<name>A0A5C6Q2G3_9GAMM</name>
<keyword evidence="5" id="KW-1185">Reference proteome</keyword>
<dbReference type="InterPro" id="IPR011110">
    <property type="entry name" value="Reg_prop"/>
</dbReference>
<dbReference type="SUPFAM" id="SSF55785">
    <property type="entry name" value="PYP-like sensor domain (PAS domain)"/>
    <property type="match status" value="2"/>
</dbReference>
<dbReference type="InterPro" id="IPR000014">
    <property type="entry name" value="PAS"/>
</dbReference>
<keyword evidence="1" id="KW-0812">Transmembrane</keyword>
<dbReference type="Pfam" id="PF07494">
    <property type="entry name" value="Reg_prop"/>
    <property type="match status" value="2"/>
</dbReference>
<dbReference type="PANTHER" id="PTHR46663:SF3">
    <property type="entry name" value="SLL0267 PROTEIN"/>
    <property type="match status" value="1"/>
</dbReference>
<dbReference type="EMBL" id="VOLR01000053">
    <property type="protein sequence ID" value="TWX53589.1"/>
    <property type="molecule type" value="Genomic_DNA"/>
</dbReference>
<feature type="transmembrane region" description="Helical" evidence="1">
    <location>
        <begin position="12"/>
        <end position="30"/>
    </location>
</feature>
<keyword evidence="1" id="KW-1133">Transmembrane helix</keyword>
<dbReference type="InterPro" id="IPR015943">
    <property type="entry name" value="WD40/YVTN_repeat-like_dom_sf"/>
</dbReference>
<evidence type="ECO:0000313" key="6">
    <source>
        <dbReference type="Proteomes" id="UP000321917"/>
    </source>
</evidence>
<dbReference type="OrthoDB" id="9804951at2"/>
<dbReference type="InterPro" id="IPR013655">
    <property type="entry name" value="PAS_fold_3"/>
</dbReference>
<dbReference type="SMART" id="SM00267">
    <property type="entry name" value="GGDEF"/>
    <property type="match status" value="1"/>
</dbReference>
<feature type="domain" description="GGDEF" evidence="2">
    <location>
        <begin position="1126"/>
        <end position="1191"/>
    </location>
</feature>
<organism evidence="4 6">
    <name type="scientific">Colwellia hornerae</name>
    <dbReference type="NCBI Taxonomy" id="89402"/>
    <lineage>
        <taxon>Bacteria</taxon>
        <taxon>Pseudomonadati</taxon>
        <taxon>Pseudomonadota</taxon>
        <taxon>Gammaproteobacteria</taxon>
        <taxon>Alteromonadales</taxon>
        <taxon>Colwelliaceae</taxon>
        <taxon>Colwellia</taxon>
    </lineage>
</organism>
<dbReference type="EMBL" id="VOLQ01000069">
    <property type="protein sequence ID" value="TWX62730.1"/>
    <property type="molecule type" value="Genomic_DNA"/>
</dbReference>
<dbReference type="RefSeq" id="WP_146801292.1">
    <property type="nucleotide sequence ID" value="NZ_VOLP01000051.1"/>
</dbReference>
<dbReference type="AlphaFoldDB" id="A0A5C6Q2G3"/>
<dbReference type="Proteomes" id="UP000321525">
    <property type="component" value="Unassembled WGS sequence"/>
</dbReference>
<comment type="caution">
    <text evidence="4">The sequence shown here is derived from an EMBL/GenBank/DDBJ whole genome shotgun (WGS) entry which is preliminary data.</text>
</comment>
<feature type="transmembrane region" description="Helical" evidence="1">
    <location>
        <begin position="803"/>
        <end position="824"/>
    </location>
</feature>
<dbReference type="InterPro" id="IPR043128">
    <property type="entry name" value="Rev_trsase/Diguanyl_cyclase"/>
</dbReference>
<sequence>MIYAQPKKSYFTVINCIVAVVLFCPFISYAKFNNIILDQITVKDGLSQVSINSISQDDDGFLWISTESGLEIYDGYSFTKIEGPDKDFSQYSAGKTVQSVNGLIWLQLYGKGLYTFDKGTNQFDLLLNTNQLEPDDWIIDYLPQKDEIVWVATSKYIATINLKTKAYKQVVNLEKHLGDSAIIQQIFLHNGYIYIASKKGTIVYQLSTGRVVKLPQITKTTAQNSNIKTIQANKIYTLSVINQTLFLGTNDGVYALDIEQIDSLFLMGEKNKLPHYQAIFEHVSVWDFFIEDELLIIGATDGLYRYNTVTQQGQFLFSFDEYAPSFANNTVKSLIVDQDGYYWLVSNSQGLLKWNPNLGLVENYEYYKGRDSSLTSNNATAILPDIKNDNLFWISTDNGLNLLNRNSQQVEQFFALKNSKTTFNASNIVSLHYGKNETIWLNTSVGLKLFDIKSKSIIPIPFSATTLKALTVDYPVYFTTDNYLWFTQTDQLLMINQESGQLTDFSKVMTDAGIKDIWFFFKSPNMDNEIWFSTTKALWIFNTEHQTFKKIYEHTNMSETEWSFIDSFVLDTEKSLLWVAHTSKGIYGVSLATQEILHTFNNENSILDNNLYGLQQDSQGDLWISTHDGIYSIDTRSFHIRKFGIHHGFLGMEFNGGVFAKSSKDELVYGSVNGVSFFNPLALKQKGTTKNQNVFVTKVDLLTRQLEDAYIFNSNKVVELEYDDVGIRVDFTTFNFSRSKDIIFEYSLTSGSTVNYPLTYENHIIFPSLKSGKHTLAIRAKSPITGDYSPLTYIKFNVSYAPWASPIAYILYFILVVSAFSFWLSKRRKQRAELLAAHEQVVFREKRLQLALKGSNSDVWDWHAKSNSFSANRFKHTVSLIENAYTFPIKIFINDIHPDDKATFLSAWQKFIDKADVNVTFTFTYRLKGEDNEWLWYKDLGKIVEIDDNKKPMRVTGSYTNITQSKVDEERAQYYGEAFRQTKDWVLIINQDFTKVTANQAMRNIFGWEEEEQPFNDSLIGIEKEKIKYYSDVVLSLGINDHWSGEELVISAAGDKYHVLVKINVGINSNGSLHYIMVMTDITAQKLAESELRYMANYDHLTGLPNRSLLIERIDHAIELSARNKNILAIFFIDLDRFKQVNDTLGHDVGDRLLKVITQRLTKVFRQEDTLARLGGDEFVVLLERFSSTSL</sequence>
<dbReference type="Pfam" id="PF08447">
    <property type="entry name" value="PAS_3"/>
    <property type="match status" value="1"/>
</dbReference>
<dbReference type="CDD" id="cd01949">
    <property type="entry name" value="GGDEF"/>
    <property type="match status" value="1"/>
</dbReference>
<protein>
    <submittedName>
        <fullName evidence="4">Diguanylate cyclase</fullName>
    </submittedName>
</protein>
<dbReference type="Proteomes" id="UP000321917">
    <property type="component" value="Unassembled WGS sequence"/>
</dbReference>
<dbReference type="PROSITE" id="PS50887">
    <property type="entry name" value="GGDEF"/>
    <property type="match status" value="1"/>
</dbReference>
<accession>A0A5C6Q2G3</accession>
<dbReference type="Gene3D" id="3.30.70.270">
    <property type="match status" value="1"/>
</dbReference>
<evidence type="ECO:0000313" key="5">
    <source>
        <dbReference type="Proteomes" id="UP000321525"/>
    </source>
</evidence>